<evidence type="ECO:0000313" key="2">
    <source>
        <dbReference type="EMBL" id="PQQ03614.1"/>
    </source>
</evidence>
<protein>
    <submittedName>
        <fullName evidence="2">Uncharacterized protein</fullName>
    </submittedName>
</protein>
<gene>
    <name evidence="2" type="ORF">Pyn_03466</name>
</gene>
<feature type="compositionally biased region" description="Acidic residues" evidence="1">
    <location>
        <begin position="40"/>
        <end position="50"/>
    </location>
</feature>
<proteinExistence type="predicted"/>
<organism evidence="2 3">
    <name type="scientific">Prunus yedoensis var. nudiflora</name>
    <dbReference type="NCBI Taxonomy" id="2094558"/>
    <lineage>
        <taxon>Eukaryota</taxon>
        <taxon>Viridiplantae</taxon>
        <taxon>Streptophyta</taxon>
        <taxon>Embryophyta</taxon>
        <taxon>Tracheophyta</taxon>
        <taxon>Spermatophyta</taxon>
        <taxon>Magnoliopsida</taxon>
        <taxon>eudicotyledons</taxon>
        <taxon>Gunneridae</taxon>
        <taxon>Pentapetalae</taxon>
        <taxon>rosids</taxon>
        <taxon>fabids</taxon>
        <taxon>Rosales</taxon>
        <taxon>Rosaceae</taxon>
        <taxon>Amygdaloideae</taxon>
        <taxon>Amygdaleae</taxon>
        <taxon>Prunus</taxon>
    </lineage>
</organism>
<dbReference type="AlphaFoldDB" id="A0A314YH59"/>
<evidence type="ECO:0000256" key="1">
    <source>
        <dbReference type="SAM" id="MobiDB-lite"/>
    </source>
</evidence>
<comment type="caution">
    <text evidence="2">The sequence shown here is derived from an EMBL/GenBank/DDBJ whole genome shotgun (WGS) entry which is preliminary data.</text>
</comment>
<name>A0A314YH59_PRUYE</name>
<sequence length="93" mass="10833">MTKYSFKYYSGGTELYIFDLPWQQVLDLLKLVHDEDDLDEWDERDLDEGDDTRNGEGMYVGDPQGVPGEDPNVKYVQSNWKMEFKINGFNIAS</sequence>
<reference evidence="2 3" key="1">
    <citation type="submission" date="2018-02" db="EMBL/GenBank/DDBJ databases">
        <title>Draft genome of wild Prunus yedoensis var. nudiflora.</title>
        <authorList>
            <person name="Baek S."/>
            <person name="Kim J.-H."/>
            <person name="Choi K."/>
            <person name="Kim G.-B."/>
            <person name="Cho A."/>
            <person name="Jang H."/>
            <person name="Shin C.-H."/>
            <person name="Yu H.-J."/>
            <person name="Mun J.-H."/>
        </authorList>
    </citation>
    <scope>NUCLEOTIDE SEQUENCE [LARGE SCALE GENOMIC DNA]</scope>
    <source>
        <strain evidence="3">cv. Jeju island</strain>
        <tissue evidence="2">Leaf</tissue>
    </source>
</reference>
<dbReference type="EMBL" id="PJQY01001324">
    <property type="protein sequence ID" value="PQQ03614.1"/>
    <property type="molecule type" value="Genomic_DNA"/>
</dbReference>
<accession>A0A314YH59</accession>
<keyword evidence="3" id="KW-1185">Reference proteome</keyword>
<evidence type="ECO:0000313" key="3">
    <source>
        <dbReference type="Proteomes" id="UP000250321"/>
    </source>
</evidence>
<dbReference type="Proteomes" id="UP000250321">
    <property type="component" value="Unassembled WGS sequence"/>
</dbReference>
<feature type="region of interest" description="Disordered" evidence="1">
    <location>
        <begin position="40"/>
        <end position="70"/>
    </location>
</feature>